<dbReference type="PANTHER" id="PTHR13789">
    <property type="entry name" value="MONOOXYGENASE"/>
    <property type="match status" value="1"/>
</dbReference>
<proteinExistence type="inferred from homology"/>
<sequence>MKIAIVGAGISGCATYLLLKKHLPRPLCDESHCITIYEAHDTAAAQEDRGPDESTPSVGGGLGVGANGLGVLKRLEEKLLCDVVASGYVVPSTVIKTKNATVLIRAQHQGNGKDARMHMVASSRHNVWSCLRSRIPESDIVFKHVTRVVADPIRRNIISFADGSPSVEADLVIGADGVKSPTRHALFPDGDHDDLSPHYEGLIGVGGFVPSVHVQKHVERGSMNFVFGGNGFFGYFFADSATWAPQRASPFDVSEPGDRLAWWSTFAAHEYHGPDMLDKQAMARQLRHRLRHWKDPVVQEVLASLHVVNIYPTWTLPPLPTWERHGVVLVGDAAHALPPTSGQGTSQALEDAEALTLLVCYYLREAYRERITDVQGQKQAIRMAAKSYEKLRLPRVTKILRDAQSMQRTKRSKGFIAEKLMYLVLWIIGWFPSLMMKRMSTVVDYNVAQEVKKLVEREEEKKKKED</sequence>
<dbReference type="GO" id="GO:0004497">
    <property type="term" value="F:monooxygenase activity"/>
    <property type="evidence" value="ECO:0007669"/>
    <property type="project" value="UniProtKB-KW"/>
</dbReference>
<name>A0A2C5YFB8_9HYPO</name>
<dbReference type="GO" id="GO:0071949">
    <property type="term" value="F:FAD binding"/>
    <property type="evidence" value="ECO:0007669"/>
    <property type="project" value="InterPro"/>
</dbReference>
<keyword evidence="5" id="KW-0503">Monooxygenase</keyword>
<gene>
    <name evidence="7" type="ORF">CDD81_7461</name>
</gene>
<evidence type="ECO:0000259" key="6">
    <source>
        <dbReference type="Pfam" id="PF01494"/>
    </source>
</evidence>
<dbReference type="AlphaFoldDB" id="A0A2C5YFB8"/>
<dbReference type="PRINTS" id="PR00420">
    <property type="entry name" value="RNGMNOXGNASE"/>
</dbReference>
<evidence type="ECO:0000256" key="5">
    <source>
        <dbReference type="ARBA" id="ARBA00023033"/>
    </source>
</evidence>
<feature type="domain" description="FAD-binding" evidence="6">
    <location>
        <begin position="163"/>
        <end position="370"/>
    </location>
</feature>
<accession>A0A2C5YFB8</accession>
<keyword evidence="8" id="KW-1185">Reference proteome</keyword>
<keyword evidence="2" id="KW-0285">Flavoprotein</keyword>
<dbReference type="InterPro" id="IPR002938">
    <property type="entry name" value="FAD-bd"/>
</dbReference>
<dbReference type="Gene3D" id="3.50.50.60">
    <property type="entry name" value="FAD/NAD(P)-binding domain"/>
    <property type="match status" value="1"/>
</dbReference>
<dbReference type="Proteomes" id="UP000226192">
    <property type="component" value="Unassembled WGS sequence"/>
</dbReference>
<protein>
    <recommendedName>
        <fullName evidence="6">FAD-binding domain-containing protein</fullName>
    </recommendedName>
</protein>
<comment type="caution">
    <text evidence="7">The sequence shown here is derived from an EMBL/GenBank/DDBJ whole genome shotgun (WGS) entry which is preliminary data.</text>
</comment>
<dbReference type="EMBL" id="NJET01000008">
    <property type="protein sequence ID" value="PHH66406.1"/>
    <property type="molecule type" value="Genomic_DNA"/>
</dbReference>
<evidence type="ECO:0000256" key="3">
    <source>
        <dbReference type="ARBA" id="ARBA00022827"/>
    </source>
</evidence>
<dbReference type="STRING" id="1399860.A0A2C5YFB8"/>
<evidence type="ECO:0000313" key="7">
    <source>
        <dbReference type="EMBL" id="PHH66406.1"/>
    </source>
</evidence>
<dbReference type="InterPro" id="IPR036188">
    <property type="entry name" value="FAD/NAD-bd_sf"/>
</dbReference>
<organism evidence="7 8">
    <name type="scientific">Ophiocordyceps australis</name>
    <dbReference type="NCBI Taxonomy" id="1399860"/>
    <lineage>
        <taxon>Eukaryota</taxon>
        <taxon>Fungi</taxon>
        <taxon>Dikarya</taxon>
        <taxon>Ascomycota</taxon>
        <taxon>Pezizomycotina</taxon>
        <taxon>Sordariomycetes</taxon>
        <taxon>Hypocreomycetidae</taxon>
        <taxon>Hypocreales</taxon>
        <taxon>Ophiocordycipitaceae</taxon>
        <taxon>Ophiocordyceps</taxon>
    </lineage>
</organism>
<evidence type="ECO:0000256" key="4">
    <source>
        <dbReference type="ARBA" id="ARBA00023002"/>
    </source>
</evidence>
<dbReference type="PANTHER" id="PTHR13789:SF309">
    <property type="entry name" value="PUTATIVE (AFU_ORTHOLOGUE AFUA_6G14510)-RELATED"/>
    <property type="match status" value="1"/>
</dbReference>
<evidence type="ECO:0000256" key="2">
    <source>
        <dbReference type="ARBA" id="ARBA00022630"/>
    </source>
</evidence>
<reference evidence="7 8" key="1">
    <citation type="submission" date="2017-06" db="EMBL/GenBank/DDBJ databases">
        <title>Ant-infecting Ophiocordyceps genomes reveal a high diversity of potential behavioral manipulation genes and a possible major role for enterotoxins.</title>
        <authorList>
            <person name="De Bekker C."/>
            <person name="Evans H.C."/>
            <person name="Brachmann A."/>
            <person name="Hughes D.P."/>
        </authorList>
    </citation>
    <scope>NUCLEOTIDE SEQUENCE [LARGE SCALE GENOMIC DNA]</scope>
    <source>
        <strain evidence="7 8">Map64</strain>
    </source>
</reference>
<evidence type="ECO:0000256" key="1">
    <source>
        <dbReference type="ARBA" id="ARBA00007992"/>
    </source>
</evidence>
<evidence type="ECO:0000313" key="8">
    <source>
        <dbReference type="Proteomes" id="UP000226192"/>
    </source>
</evidence>
<keyword evidence="4" id="KW-0560">Oxidoreductase</keyword>
<dbReference type="InterPro" id="IPR050493">
    <property type="entry name" value="FAD-dep_Monooxygenase_BioMet"/>
</dbReference>
<dbReference type="SUPFAM" id="SSF51905">
    <property type="entry name" value="FAD/NAD(P)-binding domain"/>
    <property type="match status" value="1"/>
</dbReference>
<dbReference type="Pfam" id="PF01494">
    <property type="entry name" value="FAD_binding_3"/>
    <property type="match status" value="1"/>
</dbReference>
<keyword evidence="3" id="KW-0274">FAD</keyword>
<dbReference type="OrthoDB" id="16820at2759"/>
<comment type="similarity">
    <text evidence="1">Belongs to the paxM FAD-dependent monooxygenase family.</text>
</comment>